<feature type="domain" description="O-acyltransferase WSD1 C-terminal" evidence="13">
    <location>
        <begin position="310"/>
        <end position="455"/>
    </location>
</feature>
<evidence type="ECO:0000256" key="4">
    <source>
        <dbReference type="ARBA" id="ARBA00013244"/>
    </source>
</evidence>
<keyword evidence="5" id="KW-0444">Lipid biosynthesis</keyword>
<dbReference type="InterPro" id="IPR045034">
    <property type="entry name" value="O-acyltransferase_WSD1-like"/>
</dbReference>
<comment type="similarity">
    <text evidence="3">Belongs to the long-chain O-acyltransferase family.</text>
</comment>
<feature type="compositionally biased region" description="Low complexity" evidence="11">
    <location>
        <begin position="490"/>
        <end position="507"/>
    </location>
</feature>
<protein>
    <recommendedName>
        <fullName evidence="4">diacylglycerol O-acyltransferase</fullName>
        <ecNumber evidence="4">2.3.1.20</ecNumber>
    </recommendedName>
</protein>
<evidence type="ECO:0000256" key="2">
    <source>
        <dbReference type="ARBA" id="ARBA00005189"/>
    </source>
</evidence>
<organism evidence="14 15">
    <name type="scientific">Allohahella marinimesophila</name>
    <dbReference type="NCBI Taxonomy" id="1054972"/>
    <lineage>
        <taxon>Bacteria</taxon>
        <taxon>Pseudomonadati</taxon>
        <taxon>Pseudomonadota</taxon>
        <taxon>Gammaproteobacteria</taxon>
        <taxon>Oceanospirillales</taxon>
        <taxon>Hahellaceae</taxon>
        <taxon>Allohahella</taxon>
    </lineage>
</organism>
<evidence type="ECO:0000256" key="10">
    <source>
        <dbReference type="ARBA" id="ARBA00048109"/>
    </source>
</evidence>
<feature type="compositionally biased region" description="Basic residues" evidence="11">
    <location>
        <begin position="469"/>
        <end position="486"/>
    </location>
</feature>
<evidence type="ECO:0000256" key="8">
    <source>
        <dbReference type="ARBA" id="ARBA00023098"/>
    </source>
</evidence>
<comment type="catalytic activity">
    <reaction evidence="10">
        <text>an acyl-CoA + a 1,2-diacyl-sn-glycerol = a triacyl-sn-glycerol + CoA</text>
        <dbReference type="Rhea" id="RHEA:10868"/>
        <dbReference type="ChEBI" id="CHEBI:17815"/>
        <dbReference type="ChEBI" id="CHEBI:57287"/>
        <dbReference type="ChEBI" id="CHEBI:58342"/>
        <dbReference type="ChEBI" id="CHEBI:64615"/>
        <dbReference type="EC" id="2.3.1.20"/>
    </reaction>
</comment>
<dbReference type="SUPFAM" id="SSF52777">
    <property type="entry name" value="CoA-dependent acyltransferases"/>
    <property type="match status" value="2"/>
</dbReference>
<evidence type="ECO:0000256" key="7">
    <source>
        <dbReference type="ARBA" id="ARBA00022798"/>
    </source>
</evidence>
<evidence type="ECO:0000313" key="15">
    <source>
        <dbReference type="Proteomes" id="UP001501337"/>
    </source>
</evidence>
<sequence>MGTLDASWLAVESDDTPMHVGNMQIFSLPEGAGDTFLRDMLARMKADFEIAPPWCSKLAHPSLLGRVIAPGWVTDENIDLDYHVRHSALPSPGSERELGILVSRLHSNPLDFKRPLWECHIIEGLENNRFALYTKMHHCVIDGISGVRLLQRVLTTDPNETNMLPPWSVRPQSTRGSKTDREPSMPAAFSQAMEALKLQADMAPRLAGALTRVVKSVRHPEDGLTAPFSGPNSVLNRRVTGQRRFATQHYQLSRLKKLSKNSGSSLNDIVLYLCGTALRRFLIEQNNLPDEPLTAGIPVNIRPADDTGMGTAISFMIANLATDVADPMSRLEAIRYSTLQAKEHLQKLPRAALNQYTMLLMSPYILQLMSGLGGRMRPVFNVTISNVPGPEQTLYYEGAKLEAMYPVSLIAHGGALNVTCLSYDGSLNFGFTGCRDTLPSMQKLAVYTGEALEELEVLLNAGATASRRSAMKRAPRKAAPRKRSVRAIKATKGVGSAASGSAGKRGA</sequence>
<evidence type="ECO:0000256" key="6">
    <source>
        <dbReference type="ARBA" id="ARBA00022679"/>
    </source>
</evidence>
<dbReference type="InterPro" id="IPR004255">
    <property type="entry name" value="O-acyltransferase_WSD1_N"/>
</dbReference>
<dbReference type="InterPro" id="IPR009721">
    <property type="entry name" value="O-acyltransferase_WSD1_C"/>
</dbReference>
<evidence type="ECO:0000256" key="1">
    <source>
        <dbReference type="ARBA" id="ARBA00004771"/>
    </source>
</evidence>
<evidence type="ECO:0000256" key="9">
    <source>
        <dbReference type="ARBA" id="ARBA00023315"/>
    </source>
</evidence>
<reference evidence="15" key="1">
    <citation type="journal article" date="2019" name="Int. J. Syst. Evol. Microbiol.">
        <title>The Global Catalogue of Microorganisms (GCM) 10K type strain sequencing project: providing services to taxonomists for standard genome sequencing and annotation.</title>
        <authorList>
            <consortium name="The Broad Institute Genomics Platform"/>
            <consortium name="The Broad Institute Genome Sequencing Center for Infectious Disease"/>
            <person name="Wu L."/>
            <person name="Ma J."/>
        </authorList>
    </citation>
    <scope>NUCLEOTIDE SEQUENCE [LARGE SCALE GENOMIC DNA]</scope>
    <source>
        <strain evidence="15">JCM 17555</strain>
    </source>
</reference>
<keyword evidence="9" id="KW-0012">Acyltransferase</keyword>
<dbReference type="Pfam" id="PF06974">
    <property type="entry name" value="WS_DGAT_C"/>
    <property type="match status" value="1"/>
</dbReference>
<accession>A0ABP7NHV5</accession>
<dbReference type="NCBIfam" id="TIGR02946">
    <property type="entry name" value="acyl_WS_DGAT"/>
    <property type="match status" value="1"/>
</dbReference>
<evidence type="ECO:0000259" key="13">
    <source>
        <dbReference type="Pfam" id="PF06974"/>
    </source>
</evidence>
<evidence type="ECO:0000256" key="3">
    <source>
        <dbReference type="ARBA" id="ARBA00009587"/>
    </source>
</evidence>
<comment type="pathway">
    <text evidence="1">Glycerolipid metabolism; triacylglycerol biosynthesis.</text>
</comment>
<gene>
    <name evidence="14" type="ORF">GCM10022278_02230</name>
</gene>
<dbReference type="Gene3D" id="3.30.559.30">
    <property type="entry name" value="Nonribosomal peptide synthetase, condensation domain"/>
    <property type="match status" value="1"/>
</dbReference>
<keyword evidence="15" id="KW-1185">Reference proteome</keyword>
<comment type="pathway">
    <text evidence="2">Lipid metabolism.</text>
</comment>
<dbReference type="EMBL" id="BAABBO010000001">
    <property type="protein sequence ID" value="GAA3946627.1"/>
    <property type="molecule type" value="Genomic_DNA"/>
</dbReference>
<evidence type="ECO:0000313" key="14">
    <source>
        <dbReference type="EMBL" id="GAA3946627.1"/>
    </source>
</evidence>
<feature type="region of interest" description="Disordered" evidence="11">
    <location>
        <begin position="468"/>
        <end position="507"/>
    </location>
</feature>
<keyword evidence="8" id="KW-0443">Lipid metabolism</keyword>
<dbReference type="PANTHER" id="PTHR31650:SF1">
    <property type="entry name" value="WAX ESTER SYNTHASE_DIACYLGLYCEROL ACYLTRANSFERASE 4-RELATED"/>
    <property type="match status" value="1"/>
</dbReference>
<evidence type="ECO:0000259" key="12">
    <source>
        <dbReference type="Pfam" id="PF03007"/>
    </source>
</evidence>
<evidence type="ECO:0000256" key="5">
    <source>
        <dbReference type="ARBA" id="ARBA00022516"/>
    </source>
</evidence>
<dbReference type="PANTHER" id="PTHR31650">
    <property type="entry name" value="O-ACYLTRANSFERASE (WSD1-LIKE) FAMILY PROTEIN"/>
    <property type="match status" value="1"/>
</dbReference>
<feature type="region of interest" description="Disordered" evidence="11">
    <location>
        <begin position="162"/>
        <end position="184"/>
    </location>
</feature>
<feature type="domain" description="O-acyltransferase WSD1-like N-terminal" evidence="12">
    <location>
        <begin position="1"/>
        <end position="270"/>
    </location>
</feature>
<dbReference type="Pfam" id="PF03007">
    <property type="entry name" value="WS_DGAT_cat"/>
    <property type="match status" value="1"/>
</dbReference>
<name>A0ABP7NHV5_9GAMM</name>
<keyword evidence="7" id="KW-0319">Glycerol metabolism</keyword>
<evidence type="ECO:0000256" key="11">
    <source>
        <dbReference type="SAM" id="MobiDB-lite"/>
    </source>
</evidence>
<comment type="caution">
    <text evidence="14">The sequence shown here is derived from an EMBL/GenBank/DDBJ whole genome shotgun (WGS) entry which is preliminary data.</text>
</comment>
<dbReference type="InterPro" id="IPR014292">
    <property type="entry name" value="Acyl_transf_WS/DGAT"/>
</dbReference>
<dbReference type="Gene3D" id="3.30.559.10">
    <property type="entry name" value="Chloramphenicol acetyltransferase-like domain"/>
    <property type="match status" value="1"/>
</dbReference>
<dbReference type="Proteomes" id="UP001501337">
    <property type="component" value="Unassembled WGS sequence"/>
</dbReference>
<dbReference type="InterPro" id="IPR023213">
    <property type="entry name" value="CAT-like_dom_sf"/>
</dbReference>
<dbReference type="EC" id="2.3.1.20" evidence="4"/>
<proteinExistence type="inferred from homology"/>
<keyword evidence="6" id="KW-0808">Transferase</keyword>